<sequence length="166" mass="17724">MVSSAGALLASLALAALAAAAPVEDASVLLHANMALSSLQGAKGPELEEEEAAAVKVGDILFHNKVKSKVIWDGRSGGHDFLKVKLLEGMKAGQTRMVTLDELSSSDPAVEKQDQKEAKARAKAIERVRKHAPPSRDSVRRRRADDIMAYKARHPDAPGAQTPDQL</sequence>
<accession>A0A7S1R3N2</accession>
<gene>
    <name evidence="3" type="ORF">ACAT0790_LOCUS33560</name>
</gene>
<keyword evidence="2" id="KW-0732">Signal</keyword>
<evidence type="ECO:0000313" key="3">
    <source>
        <dbReference type="EMBL" id="CAD9154767.1"/>
    </source>
</evidence>
<evidence type="ECO:0000256" key="2">
    <source>
        <dbReference type="SAM" id="SignalP"/>
    </source>
</evidence>
<protein>
    <recommendedName>
        <fullName evidence="4">Peptidylprolyl isomerase</fullName>
    </recommendedName>
</protein>
<feature type="signal peptide" evidence="2">
    <location>
        <begin position="1"/>
        <end position="20"/>
    </location>
</feature>
<dbReference type="EMBL" id="HBGE01055666">
    <property type="protein sequence ID" value="CAD9154767.1"/>
    <property type="molecule type" value="Transcribed_RNA"/>
</dbReference>
<evidence type="ECO:0008006" key="4">
    <source>
        <dbReference type="Google" id="ProtNLM"/>
    </source>
</evidence>
<feature type="region of interest" description="Disordered" evidence="1">
    <location>
        <begin position="102"/>
        <end position="166"/>
    </location>
</feature>
<feature type="compositionally biased region" description="Basic and acidic residues" evidence="1">
    <location>
        <begin position="143"/>
        <end position="156"/>
    </location>
</feature>
<organism evidence="3">
    <name type="scientific">Alexandrium catenella</name>
    <name type="common">Red tide dinoflagellate</name>
    <name type="synonym">Gonyaulax catenella</name>
    <dbReference type="NCBI Taxonomy" id="2925"/>
    <lineage>
        <taxon>Eukaryota</taxon>
        <taxon>Sar</taxon>
        <taxon>Alveolata</taxon>
        <taxon>Dinophyceae</taxon>
        <taxon>Gonyaulacales</taxon>
        <taxon>Pyrocystaceae</taxon>
        <taxon>Alexandrium</taxon>
    </lineage>
</organism>
<proteinExistence type="predicted"/>
<evidence type="ECO:0000256" key="1">
    <source>
        <dbReference type="SAM" id="MobiDB-lite"/>
    </source>
</evidence>
<feature type="compositionally biased region" description="Basic and acidic residues" evidence="1">
    <location>
        <begin position="109"/>
        <end position="127"/>
    </location>
</feature>
<name>A0A7S1R3N2_ALECA</name>
<reference evidence="3" key="1">
    <citation type="submission" date="2021-01" db="EMBL/GenBank/DDBJ databases">
        <authorList>
            <person name="Corre E."/>
            <person name="Pelletier E."/>
            <person name="Niang G."/>
            <person name="Scheremetjew M."/>
            <person name="Finn R."/>
            <person name="Kale V."/>
            <person name="Holt S."/>
            <person name="Cochrane G."/>
            <person name="Meng A."/>
            <person name="Brown T."/>
            <person name="Cohen L."/>
        </authorList>
    </citation>
    <scope>NUCLEOTIDE SEQUENCE</scope>
    <source>
        <strain evidence="3">OF101</strain>
    </source>
</reference>
<dbReference type="AlphaFoldDB" id="A0A7S1R3N2"/>
<feature type="chain" id="PRO_5030622670" description="Peptidylprolyl isomerase" evidence="2">
    <location>
        <begin position="21"/>
        <end position="166"/>
    </location>
</feature>